<dbReference type="EMBL" id="MK408758">
    <property type="protein sequence ID" value="QAU04859.1"/>
    <property type="molecule type" value="Genomic_DNA"/>
</dbReference>
<accession>A0A410T7B0</accession>
<reference evidence="1 2" key="1">
    <citation type="submission" date="2019-01" db="EMBL/GenBank/DDBJ databases">
        <title>Complete genome sequence of Campylobacter bacteriophage CP20.</title>
        <authorList>
            <person name="Connerton I.F."/>
        </authorList>
    </citation>
    <scope>NUCLEOTIDE SEQUENCE [LARGE SCALE GENOMIC DNA]</scope>
</reference>
<sequence>MINRAVITRCFKYNGSMFDAFEYFYRLWELDPDTKFVSLYSHINKDFLSIKYNIDPKCFDNFIYKDPYDLEFNKVLLFDTHDFYNINHPKSLKLNKLYVIANSTIGFKENTEYFDEYFLNKNYINKIYYQIHRIFNHLDNVYVNCMDNCCKSYLNILKMYPKAIIKDPKNNFQHYTMTKNFIPDIYKYFNKYIYVKTGRTYDRHPRQFTECAYQGIDCEYISEGSKFTKNDNSYYRFEDRYDFDKRSIYNDIVISKMLD</sequence>
<organism evidence="1 2">
    <name type="scientific">Campylobacter phage CP20</name>
    <dbReference type="NCBI Taxonomy" id="2506428"/>
    <lineage>
        <taxon>Viruses</taxon>
        <taxon>Duplodnaviria</taxon>
        <taxon>Heunggongvirae</taxon>
        <taxon>Uroviricota</taxon>
        <taxon>Caudoviricetes</taxon>
        <taxon>Connertonviridae</taxon>
        <taxon>Firehammervirus</taxon>
        <taxon>Firehammervirus CPt10</taxon>
    </lineage>
</organism>
<dbReference type="Proteomes" id="UP000290538">
    <property type="component" value="Segment"/>
</dbReference>
<evidence type="ECO:0000313" key="2">
    <source>
        <dbReference type="Proteomes" id="UP000290538"/>
    </source>
</evidence>
<name>A0A410T7B0_9CAUD</name>
<protein>
    <submittedName>
        <fullName evidence="1">Uncharacterized protein</fullName>
    </submittedName>
</protein>
<proteinExistence type="predicted"/>
<evidence type="ECO:0000313" key="1">
    <source>
        <dbReference type="EMBL" id="QAU04859.1"/>
    </source>
</evidence>